<dbReference type="OrthoDB" id="9806027at2"/>
<dbReference type="Gene3D" id="3.30.1240.10">
    <property type="match status" value="1"/>
</dbReference>
<dbReference type="AlphaFoldDB" id="A0A1L8XM08"/>
<name>A0A1L8XM08_ENTTH</name>
<dbReference type="Gene3D" id="3.40.50.1000">
    <property type="entry name" value="HAD superfamily/HAD-like"/>
    <property type="match status" value="1"/>
</dbReference>
<evidence type="ECO:0000313" key="2">
    <source>
        <dbReference type="Proteomes" id="UP000321361"/>
    </source>
</evidence>
<dbReference type="KEGG" id="eth:CK496_10640"/>
<dbReference type="RefSeq" id="WP_071869113.1">
    <property type="nucleotide sequence ID" value="NZ_BJUG01000007.1"/>
</dbReference>
<dbReference type="NCBIfam" id="TIGR01484">
    <property type="entry name" value="HAD-SF-IIB"/>
    <property type="match status" value="1"/>
</dbReference>
<reference evidence="1 2" key="1">
    <citation type="submission" date="2019-07" db="EMBL/GenBank/DDBJ databases">
        <title>Whole genome shotgun sequence of Enterococcus thailandicus NBRC 101867.</title>
        <authorList>
            <person name="Hosoyama A."/>
            <person name="Uohara A."/>
            <person name="Ohji S."/>
            <person name="Ichikawa N."/>
        </authorList>
    </citation>
    <scope>NUCLEOTIDE SEQUENCE [LARGE SCALE GENOMIC DNA]</scope>
    <source>
        <strain evidence="1 2">NBRC 101867</strain>
    </source>
</reference>
<comment type="caution">
    <text evidence="1">The sequence shown here is derived from an EMBL/GenBank/DDBJ whole genome shotgun (WGS) entry which is preliminary data.</text>
</comment>
<protein>
    <submittedName>
        <fullName evidence="1">Haloacid dehalogenase</fullName>
    </submittedName>
</protein>
<proteinExistence type="predicted"/>
<dbReference type="GO" id="GO:0016791">
    <property type="term" value="F:phosphatase activity"/>
    <property type="evidence" value="ECO:0007669"/>
    <property type="project" value="TreeGrafter"/>
</dbReference>
<dbReference type="InterPro" id="IPR036412">
    <property type="entry name" value="HAD-like_sf"/>
</dbReference>
<dbReference type="GeneID" id="77488092"/>
<dbReference type="InterPro" id="IPR006379">
    <property type="entry name" value="HAD-SF_hydro_IIB"/>
</dbReference>
<evidence type="ECO:0000313" key="1">
    <source>
        <dbReference type="EMBL" id="GEK37289.1"/>
    </source>
</evidence>
<dbReference type="InterPro" id="IPR023214">
    <property type="entry name" value="HAD_sf"/>
</dbReference>
<dbReference type="SUPFAM" id="SSF56784">
    <property type="entry name" value="HAD-like"/>
    <property type="match status" value="1"/>
</dbReference>
<dbReference type="Proteomes" id="UP000321361">
    <property type="component" value="Unassembled WGS sequence"/>
</dbReference>
<dbReference type="PANTHER" id="PTHR10000">
    <property type="entry name" value="PHOSPHOSERINE PHOSPHATASE"/>
    <property type="match status" value="1"/>
</dbReference>
<dbReference type="GO" id="GO:0000287">
    <property type="term" value="F:magnesium ion binding"/>
    <property type="evidence" value="ECO:0007669"/>
    <property type="project" value="TreeGrafter"/>
</dbReference>
<dbReference type="GO" id="GO:0005829">
    <property type="term" value="C:cytosol"/>
    <property type="evidence" value="ECO:0007669"/>
    <property type="project" value="TreeGrafter"/>
</dbReference>
<gene>
    <name evidence="1" type="ORF">ETH01_15760</name>
</gene>
<dbReference type="Pfam" id="PF08282">
    <property type="entry name" value="Hydrolase_3"/>
    <property type="match status" value="1"/>
</dbReference>
<organism evidence="1 2">
    <name type="scientific">Enterococcus thailandicus</name>
    <dbReference type="NCBI Taxonomy" id="417368"/>
    <lineage>
        <taxon>Bacteria</taxon>
        <taxon>Bacillati</taxon>
        <taxon>Bacillota</taxon>
        <taxon>Bacilli</taxon>
        <taxon>Lactobacillales</taxon>
        <taxon>Enterococcaceae</taxon>
        <taxon>Enterococcus</taxon>
    </lineage>
</organism>
<accession>A0A1L8XM08</accession>
<sequence>MNIVFSDIDGTFQELGKEIPPINREAIQALQAKGDHFVFVTGRGYDLVKQMNDELLIDCDVIFGNGAGIKKIGEPERYTSTLTHQETTEVINILEEQEILHFIHTNHGVVIRPTKEYTKQLSALRESLEKLGEQGKRIMDYKEQYFENDCVHTEDIAKYLSERPETIVVKIELMEADDARHEAIRSSLQETELLVFHSFIKTLEIVHPDSTKGSAITNYLSDYPLATSYGIGDGENDLAMLAVVDVPVAVENAATNVKESSHVIAPSCSEGGVGRFIFEHIL</sequence>
<dbReference type="PANTHER" id="PTHR10000:SF55">
    <property type="entry name" value="5-AMINO-6-(5-PHOSPHO-D-RIBITYLAMINO)URACIL PHOSPHATASE YCSE"/>
    <property type="match status" value="1"/>
</dbReference>
<dbReference type="EMBL" id="BJUG01000007">
    <property type="protein sequence ID" value="GEK37289.1"/>
    <property type="molecule type" value="Genomic_DNA"/>
</dbReference>